<dbReference type="AlphaFoldDB" id="A0A4R4KM42"/>
<gene>
    <name evidence="2" type="ORF">EZE20_03785</name>
</gene>
<protein>
    <submittedName>
        <fullName evidence="2">Uncharacterized protein</fullName>
    </submittedName>
</protein>
<organism evidence="2 3">
    <name type="scientific">Arundinibacter roseus</name>
    <dbReference type="NCBI Taxonomy" id="2070510"/>
    <lineage>
        <taxon>Bacteria</taxon>
        <taxon>Pseudomonadati</taxon>
        <taxon>Bacteroidota</taxon>
        <taxon>Cytophagia</taxon>
        <taxon>Cytophagales</taxon>
        <taxon>Spirosomataceae</taxon>
        <taxon>Arundinibacter</taxon>
    </lineage>
</organism>
<keyword evidence="1" id="KW-0732">Signal</keyword>
<dbReference type="RefSeq" id="WP_132114646.1">
    <property type="nucleotide sequence ID" value="NZ_SMJU01000002.1"/>
</dbReference>
<dbReference type="EMBL" id="SMJU01000002">
    <property type="protein sequence ID" value="TDB68052.1"/>
    <property type="molecule type" value="Genomic_DNA"/>
</dbReference>
<proteinExistence type="predicted"/>
<evidence type="ECO:0000313" key="3">
    <source>
        <dbReference type="Proteomes" id="UP000295706"/>
    </source>
</evidence>
<dbReference type="Proteomes" id="UP000295706">
    <property type="component" value="Unassembled WGS sequence"/>
</dbReference>
<feature type="signal peptide" evidence="1">
    <location>
        <begin position="1"/>
        <end position="20"/>
    </location>
</feature>
<keyword evidence="3" id="KW-1185">Reference proteome</keyword>
<reference evidence="2 3" key="1">
    <citation type="submission" date="2019-02" db="EMBL/GenBank/DDBJ databases">
        <title>Arundinibacter roseus gen. nov., sp. nov., a new member of the family Cytophagaceae.</title>
        <authorList>
            <person name="Szuroczki S."/>
            <person name="Khayer B."/>
            <person name="Sproer C."/>
            <person name="Toumi M."/>
            <person name="Szabo A."/>
            <person name="Felfoldi T."/>
            <person name="Schumann P."/>
            <person name="Toth E."/>
        </authorList>
    </citation>
    <scope>NUCLEOTIDE SEQUENCE [LARGE SCALE GENOMIC DNA]</scope>
    <source>
        <strain evidence="2 3">DMA-k-7a</strain>
    </source>
</reference>
<feature type="chain" id="PRO_5020370580" evidence="1">
    <location>
        <begin position="21"/>
        <end position="221"/>
    </location>
</feature>
<accession>A0A4R4KM42</accession>
<evidence type="ECO:0000256" key="1">
    <source>
        <dbReference type="SAM" id="SignalP"/>
    </source>
</evidence>
<dbReference type="OrthoDB" id="938969at2"/>
<sequence>MKNFTLTLLLGFLTLAPIFAQESGNYISATIDGKEWKAEAKRLKIPVKNVRYLALAGFEISPDVQLWLRFYYSGDALQPGTYPIESLEEMEKKGYKPKSEGKMWALVDYSEETKKMGHGFHDGESQSGTVTITAATETSVEGTFEATLKGVYYQKRALATMTGTGLRGNLEKKLLTKAGAGMVANTDPHYHENSKKTSETDTITITNGKFKVDWTKEDKEN</sequence>
<evidence type="ECO:0000313" key="2">
    <source>
        <dbReference type="EMBL" id="TDB68052.1"/>
    </source>
</evidence>
<comment type="caution">
    <text evidence="2">The sequence shown here is derived from an EMBL/GenBank/DDBJ whole genome shotgun (WGS) entry which is preliminary data.</text>
</comment>
<name>A0A4R4KM42_9BACT</name>